<evidence type="ECO:0000259" key="8">
    <source>
        <dbReference type="PROSITE" id="PS50928"/>
    </source>
</evidence>
<feature type="transmembrane region" description="Helical" evidence="7">
    <location>
        <begin position="15"/>
        <end position="34"/>
    </location>
</feature>
<dbReference type="SUPFAM" id="SSF161098">
    <property type="entry name" value="MetI-like"/>
    <property type="match status" value="1"/>
</dbReference>
<dbReference type="PANTHER" id="PTHR30450:SF1">
    <property type="entry name" value="D-METHIONINE TRANSPORT SYSTEM PERMEASE PROTEIN METI-RELATED"/>
    <property type="match status" value="1"/>
</dbReference>
<dbReference type="EMBL" id="AP024849">
    <property type="protein sequence ID" value="BCZ44227.1"/>
    <property type="molecule type" value="Genomic_DNA"/>
</dbReference>
<name>A0ABM7T065_9CLOT</name>
<dbReference type="CDD" id="cd06261">
    <property type="entry name" value="TM_PBP2"/>
    <property type="match status" value="1"/>
</dbReference>
<dbReference type="InterPro" id="IPR000515">
    <property type="entry name" value="MetI-like"/>
</dbReference>
<proteinExistence type="inferred from homology"/>
<keyword evidence="6 7" id="KW-0472">Membrane</keyword>
<evidence type="ECO:0000313" key="9">
    <source>
        <dbReference type="EMBL" id="BCZ44227.1"/>
    </source>
</evidence>
<dbReference type="PROSITE" id="PS50928">
    <property type="entry name" value="ABC_TM1"/>
    <property type="match status" value="1"/>
</dbReference>
<dbReference type="Pfam" id="PF00528">
    <property type="entry name" value="BPD_transp_1"/>
    <property type="match status" value="1"/>
</dbReference>
<evidence type="ECO:0000256" key="4">
    <source>
        <dbReference type="ARBA" id="ARBA00022692"/>
    </source>
</evidence>
<feature type="transmembrane region" description="Helical" evidence="7">
    <location>
        <begin position="46"/>
        <end position="67"/>
    </location>
</feature>
<dbReference type="InterPro" id="IPR051322">
    <property type="entry name" value="AA_ABC_Transporter_Permease"/>
</dbReference>
<keyword evidence="2 7" id="KW-0813">Transport</keyword>
<protein>
    <recommendedName>
        <fullName evidence="8">ABC transmembrane type-1 domain-containing protein</fullName>
    </recommendedName>
</protein>
<evidence type="ECO:0000256" key="1">
    <source>
        <dbReference type="ARBA" id="ARBA00004651"/>
    </source>
</evidence>
<dbReference type="InterPro" id="IPR035906">
    <property type="entry name" value="MetI-like_sf"/>
</dbReference>
<evidence type="ECO:0000256" key="6">
    <source>
        <dbReference type="ARBA" id="ARBA00023136"/>
    </source>
</evidence>
<reference evidence="10" key="1">
    <citation type="submission" date="2021-07" db="EMBL/GenBank/DDBJ databases">
        <title>Complete genome sequencing of a Clostridium isolate.</title>
        <authorList>
            <person name="Ueki A."/>
            <person name="Tonouchi A."/>
        </authorList>
    </citation>
    <scope>NUCLEOTIDE SEQUENCE [LARGE SCALE GENOMIC DNA]</scope>
    <source>
        <strain evidence="10">C5S11</strain>
    </source>
</reference>
<comment type="similarity">
    <text evidence="7">Belongs to the binding-protein-dependent transport system permease family.</text>
</comment>
<evidence type="ECO:0000313" key="10">
    <source>
        <dbReference type="Proteomes" id="UP000824633"/>
    </source>
</evidence>
<dbReference type="Gene3D" id="1.10.3720.10">
    <property type="entry name" value="MetI-like"/>
    <property type="match status" value="1"/>
</dbReference>
<evidence type="ECO:0000256" key="5">
    <source>
        <dbReference type="ARBA" id="ARBA00022989"/>
    </source>
</evidence>
<feature type="transmembrane region" description="Helical" evidence="7">
    <location>
        <begin position="115"/>
        <end position="133"/>
    </location>
</feature>
<organism evidence="9 10">
    <name type="scientific">Clostridium gelidum</name>
    <dbReference type="NCBI Taxonomy" id="704125"/>
    <lineage>
        <taxon>Bacteria</taxon>
        <taxon>Bacillati</taxon>
        <taxon>Bacillota</taxon>
        <taxon>Clostridia</taxon>
        <taxon>Eubacteriales</taxon>
        <taxon>Clostridiaceae</taxon>
        <taxon>Clostridium</taxon>
    </lineage>
</organism>
<accession>A0ABM7T065</accession>
<sequence length="144" mass="15087">MLVPVTNKSVGSTTGPVAASVPLTVASIAFFARLMEGALAEIDQGVLEVSVAMGANLIEIIFNVLLVEALPGMIRGITVTLISIIGFSVMAGTVGGGGIGDLAIRFGYYRYETDVMFITVALLIIVVQIIQGFREKLAVALTKK</sequence>
<keyword evidence="3" id="KW-1003">Cell membrane</keyword>
<evidence type="ECO:0000256" key="2">
    <source>
        <dbReference type="ARBA" id="ARBA00022448"/>
    </source>
</evidence>
<dbReference type="Proteomes" id="UP000824633">
    <property type="component" value="Chromosome"/>
</dbReference>
<dbReference type="PANTHER" id="PTHR30450">
    <property type="entry name" value="ABC TRANSPORTER PERMEASE"/>
    <property type="match status" value="1"/>
</dbReference>
<keyword evidence="10" id="KW-1185">Reference proteome</keyword>
<evidence type="ECO:0000256" key="3">
    <source>
        <dbReference type="ARBA" id="ARBA00022475"/>
    </source>
</evidence>
<keyword evidence="4 7" id="KW-0812">Transmembrane</keyword>
<gene>
    <name evidence="9" type="ORF">psyc5s11_02940</name>
</gene>
<feature type="domain" description="ABC transmembrane type-1" evidence="8">
    <location>
        <begin position="1"/>
        <end position="131"/>
    </location>
</feature>
<evidence type="ECO:0000256" key="7">
    <source>
        <dbReference type="RuleBase" id="RU363032"/>
    </source>
</evidence>
<comment type="subcellular location">
    <subcellularLocation>
        <location evidence="1 7">Cell membrane</location>
        <topology evidence="1 7">Multi-pass membrane protein</topology>
    </subcellularLocation>
</comment>
<feature type="transmembrane region" description="Helical" evidence="7">
    <location>
        <begin position="73"/>
        <end position="94"/>
    </location>
</feature>
<keyword evidence="5 7" id="KW-1133">Transmembrane helix</keyword>